<proteinExistence type="predicted"/>
<dbReference type="PANTHER" id="PTHR11439">
    <property type="entry name" value="GAG-POL-RELATED RETROTRANSPOSON"/>
    <property type="match status" value="1"/>
</dbReference>
<reference evidence="1" key="1">
    <citation type="submission" date="2024-01" db="EMBL/GenBank/DDBJ databases">
        <authorList>
            <person name="Webb A."/>
        </authorList>
    </citation>
    <scope>NUCLEOTIDE SEQUENCE</scope>
    <source>
        <strain evidence="1">Pm1</strain>
    </source>
</reference>
<evidence type="ECO:0008006" key="3">
    <source>
        <dbReference type="Google" id="ProtNLM"/>
    </source>
</evidence>
<dbReference type="AlphaFoldDB" id="A0AAV1UL91"/>
<protein>
    <recommendedName>
        <fullName evidence="3">Polyprotein</fullName>
    </recommendedName>
</protein>
<sequence>MKPAKTSKGELQLESYSDADFAAEKSDRKSLTGGIVYLNGMPVSWTAKKKGGVSLSTIKAEFVAASEQVRELLGIRKMLCEMKKLSMLPMALHVDNQAALKQLSGEASFLKAKHINVRLKFVFDYARRGVVAAQYVHSELQLADLLKKALYAA</sequence>
<dbReference type="Proteomes" id="UP001162060">
    <property type="component" value="Unassembled WGS sequence"/>
</dbReference>
<accession>A0AAV1UL91</accession>
<evidence type="ECO:0000313" key="2">
    <source>
        <dbReference type="Proteomes" id="UP001162060"/>
    </source>
</evidence>
<dbReference type="PANTHER" id="PTHR11439:SF440">
    <property type="entry name" value="INTEGRASE CATALYTIC DOMAIN-CONTAINING PROTEIN"/>
    <property type="match status" value="1"/>
</dbReference>
<organism evidence="1 2">
    <name type="scientific">Peronospora matthiolae</name>
    <dbReference type="NCBI Taxonomy" id="2874970"/>
    <lineage>
        <taxon>Eukaryota</taxon>
        <taxon>Sar</taxon>
        <taxon>Stramenopiles</taxon>
        <taxon>Oomycota</taxon>
        <taxon>Peronosporomycetes</taxon>
        <taxon>Peronosporales</taxon>
        <taxon>Peronosporaceae</taxon>
        <taxon>Peronospora</taxon>
    </lineage>
</organism>
<dbReference type="EMBL" id="CAKLBY020000217">
    <property type="protein sequence ID" value="CAK7934842.1"/>
    <property type="molecule type" value="Genomic_DNA"/>
</dbReference>
<evidence type="ECO:0000313" key="1">
    <source>
        <dbReference type="EMBL" id="CAK7934842.1"/>
    </source>
</evidence>
<dbReference type="CDD" id="cd09272">
    <property type="entry name" value="RNase_HI_RT_Ty1"/>
    <property type="match status" value="1"/>
</dbReference>
<comment type="caution">
    <text evidence="1">The sequence shown here is derived from an EMBL/GenBank/DDBJ whole genome shotgun (WGS) entry which is preliminary data.</text>
</comment>
<gene>
    <name evidence="1" type="ORF">PM001_LOCUS19992</name>
</gene>
<name>A0AAV1UL91_9STRA</name>